<evidence type="ECO:0000256" key="2">
    <source>
        <dbReference type="SAM" id="Phobius"/>
    </source>
</evidence>
<keyword evidence="2" id="KW-0472">Membrane</keyword>
<feature type="transmembrane region" description="Helical" evidence="2">
    <location>
        <begin position="291"/>
        <end position="309"/>
    </location>
</feature>
<feature type="domain" description="DUF6801" evidence="3">
    <location>
        <begin position="21"/>
        <end position="167"/>
    </location>
</feature>
<feature type="compositionally biased region" description="Basic residues" evidence="1">
    <location>
        <begin position="342"/>
        <end position="353"/>
    </location>
</feature>
<gene>
    <name evidence="4" type="ORF">SLA_3061</name>
</gene>
<evidence type="ECO:0000256" key="1">
    <source>
        <dbReference type="SAM" id="MobiDB-lite"/>
    </source>
</evidence>
<name>A0A160P0B8_STRLU</name>
<feature type="region of interest" description="Disordered" evidence="1">
    <location>
        <begin position="173"/>
        <end position="276"/>
    </location>
</feature>
<keyword evidence="2" id="KW-1133">Transmembrane helix</keyword>
<evidence type="ECO:0000259" key="3">
    <source>
        <dbReference type="Pfam" id="PF20611"/>
    </source>
</evidence>
<dbReference type="InterPro" id="IPR046542">
    <property type="entry name" value="DUF6801"/>
</dbReference>
<evidence type="ECO:0000313" key="5">
    <source>
        <dbReference type="Proteomes" id="UP000217676"/>
    </source>
</evidence>
<reference evidence="4 5" key="1">
    <citation type="journal article" date="2016" name="Genome Announc.">
        <title>Complete Genome Sequence of Thiostrepton-Producing Streptomyces laurentii ATCC 31255.</title>
        <authorList>
            <person name="Doi K."/>
            <person name="Fujino Y."/>
            <person name="Nagayoshi Y."/>
            <person name="Ohshima T."/>
            <person name="Ogata S."/>
        </authorList>
    </citation>
    <scope>NUCLEOTIDE SEQUENCE [LARGE SCALE GENOMIC DNA]</scope>
    <source>
        <strain evidence="4 5">ATCC 31255</strain>
    </source>
</reference>
<evidence type="ECO:0000313" key="4">
    <source>
        <dbReference type="EMBL" id="BAU83975.1"/>
    </source>
</evidence>
<organism evidence="4 5">
    <name type="scientific">Streptomyces laurentii</name>
    <dbReference type="NCBI Taxonomy" id="39478"/>
    <lineage>
        <taxon>Bacteria</taxon>
        <taxon>Bacillati</taxon>
        <taxon>Actinomycetota</taxon>
        <taxon>Actinomycetes</taxon>
        <taxon>Kitasatosporales</taxon>
        <taxon>Streptomycetaceae</taxon>
        <taxon>Streptomyces</taxon>
    </lineage>
</organism>
<dbReference type="Pfam" id="PF20611">
    <property type="entry name" value="DUF6801"/>
    <property type="match status" value="1"/>
</dbReference>
<feature type="compositionally biased region" description="Low complexity" evidence="1">
    <location>
        <begin position="225"/>
        <end position="241"/>
    </location>
</feature>
<sequence length="418" mass="42019">MVGAVGAGTASAQQLSRTFGYTCTSFMAGTHSFTAQVTATLPDKVVAGRPGRTIGVNVTAKVDASFTRWLADTGYATVEGTVDASAHVDAPRQQVDLAVPFRMAKTTAPASGPLTIKATGSVTTPTFDHPGRATVTTGGLTLHILARTKTGLWGSTDASCTLDAGRSNVVTSFDITAPGSTDPTGSGGSAAPKPTTRPAGSHTAPKPTTGSVAPAAPDRAAGSVAADAPKPATPKGAGPTAERPAGATTPGKPSAQPSSATEADPAPAGQRSAEPAIAAKPPATGLETRDLVLLAVGVLLACAAAFHLGTRRKNHRHAADADPAPSSPVAAVADGGPDADHHRKPNATARRPRGRDCGNTPRGSMGRSATEGKNVLLGRHAPTRTTDTRARKDTDVPNGADTPTTTHEEPATDYAGQS</sequence>
<feature type="compositionally biased region" description="Basic and acidic residues" evidence="1">
    <location>
        <begin position="386"/>
        <end position="395"/>
    </location>
</feature>
<dbReference type="NCBIfam" id="TIGR01167">
    <property type="entry name" value="LPXTG_anchor"/>
    <property type="match status" value="1"/>
</dbReference>
<feature type="region of interest" description="Disordered" evidence="1">
    <location>
        <begin position="316"/>
        <end position="418"/>
    </location>
</feature>
<accession>A0A160P0B8</accession>
<dbReference type="KEGG" id="slau:SLA_3061"/>
<protein>
    <recommendedName>
        <fullName evidence="3">DUF6801 domain-containing protein</fullName>
    </recommendedName>
</protein>
<proteinExistence type="predicted"/>
<feature type="compositionally biased region" description="Low complexity" evidence="1">
    <location>
        <begin position="321"/>
        <end position="336"/>
    </location>
</feature>
<keyword evidence="5" id="KW-1185">Reference proteome</keyword>
<dbReference type="AlphaFoldDB" id="A0A160P0B8"/>
<dbReference type="Proteomes" id="UP000217676">
    <property type="component" value="Chromosome"/>
</dbReference>
<dbReference type="EMBL" id="AP017424">
    <property type="protein sequence ID" value="BAU83975.1"/>
    <property type="molecule type" value="Genomic_DNA"/>
</dbReference>
<keyword evidence="2" id="KW-0812">Transmembrane</keyword>